<dbReference type="SMART" id="SM00701">
    <property type="entry name" value="PGRP"/>
    <property type="match status" value="3"/>
</dbReference>
<dbReference type="AlphaFoldDB" id="A0A7R9BGA9"/>
<evidence type="ECO:0000313" key="7">
    <source>
        <dbReference type="EMBL" id="CAD7273752.1"/>
    </source>
</evidence>
<feature type="domain" description="N-acetylmuramoyl-L-alanine amidase" evidence="5">
    <location>
        <begin position="196"/>
        <end position="333"/>
    </location>
</feature>
<accession>A0A7R9BGA9</accession>
<dbReference type="CDD" id="cd06583">
    <property type="entry name" value="PGRP"/>
    <property type="match status" value="3"/>
</dbReference>
<feature type="domain" description="Peptidoglycan recognition protein family" evidence="6">
    <location>
        <begin position="23"/>
        <end position="165"/>
    </location>
</feature>
<evidence type="ECO:0000259" key="5">
    <source>
        <dbReference type="SMART" id="SM00644"/>
    </source>
</evidence>
<keyword evidence="4" id="KW-0732">Signal</keyword>
<dbReference type="Pfam" id="PF01510">
    <property type="entry name" value="Amidase_2"/>
    <property type="match status" value="3"/>
</dbReference>
<feature type="chain" id="PRO_5036210030" evidence="4">
    <location>
        <begin position="21"/>
        <end position="505"/>
    </location>
</feature>
<dbReference type="PANTHER" id="PTHR11022">
    <property type="entry name" value="PEPTIDOGLYCAN RECOGNITION PROTEIN"/>
    <property type="match status" value="1"/>
</dbReference>
<evidence type="ECO:0000259" key="6">
    <source>
        <dbReference type="SMART" id="SM00701"/>
    </source>
</evidence>
<dbReference type="InterPro" id="IPR015510">
    <property type="entry name" value="PGRP"/>
</dbReference>
<dbReference type="Gene3D" id="3.40.80.10">
    <property type="entry name" value="Peptidoglycan recognition protein-like"/>
    <property type="match status" value="3"/>
</dbReference>
<protein>
    <submittedName>
        <fullName evidence="7">Uncharacterized protein</fullName>
    </submittedName>
</protein>
<keyword evidence="8" id="KW-1185">Reference proteome</keyword>
<dbReference type="OrthoDB" id="10001926at2759"/>
<feature type="domain" description="N-acetylmuramoyl-L-alanine amidase" evidence="5">
    <location>
        <begin position="348"/>
        <end position="485"/>
    </location>
</feature>
<proteinExistence type="inferred from homology"/>
<feature type="domain" description="Peptidoglycan recognition protein family" evidence="6">
    <location>
        <begin position="185"/>
        <end position="327"/>
    </location>
</feature>
<dbReference type="SUPFAM" id="SSF55846">
    <property type="entry name" value="N-acetylmuramoyl-L-alanine amidase-like"/>
    <property type="match status" value="3"/>
</dbReference>
<dbReference type="InterPro" id="IPR036505">
    <property type="entry name" value="Amidase/PGRP_sf"/>
</dbReference>
<dbReference type="EMBL" id="OA882205">
    <property type="protein sequence ID" value="CAD7273752.1"/>
    <property type="molecule type" value="Genomic_DNA"/>
</dbReference>
<dbReference type="GO" id="GO:0008270">
    <property type="term" value="F:zinc ion binding"/>
    <property type="evidence" value="ECO:0007669"/>
    <property type="project" value="InterPro"/>
</dbReference>
<keyword evidence="3" id="KW-0391">Immunity</keyword>
<dbReference type="InterPro" id="IPR002502">
    <property type="entry name" value="Amidase_domain"/>
</dbReference>
<feature type="signal peptide" evidence="4">
    <location>
        <begin position="1"/>
        <end position="20"/>
    </location>
</feature>
<sequence>MKLLVFFGLLAINLLDLVFGACPRIYTRAEWKARAPKSVSYLSNPVSWTIIHHSASVGCSSFATCAKFVKDFQAQHMDTNLWDDIGYSFLIGGDGSVYEGRGWSRVGSHTPNYNSNGLGFCLIGDFTSKAPATVQLEAVKSLIACGVEKKMISAQYKLIGHRQAKATECPGQALYNIITKWPPCPRIYSRAEWGARPPNGVSYLSNPVPWTIIHHAASASCSSFDTCAKLVRDFQNQHIDVNGWNDIGYSFVIGGDGSIFEGRGWDKVGAHTPGYNSNGLGFCFIGNYVSNTPPDAQLNAAQDLIACGVDLGMIASNYNLIGHRQAVATECPGQRLYDIIKALLTLPRPPNGVSYLNNPVDWTVIHHAESAACSTFDSCAEMVRQFQNFHMDENGWNDIGYSFVIGGEGSVFEGRGWDKVGAHTPGYNSIGLGFCFIGNFFSVEPTQVQQNAVQELISCGVELGMISGDYNLIGHRQAVDTDCPGDALYDIITSWPHWVNVLRLE</sequence>
<dbReference type="GO" id="GO:0009253">
    <property type="term" value="P:peptidoglycan catabolic process"/>
    <property type="evidence" value="ECO:0007669"/>
    <property type="project" value="InterPro"/>
</dbReference>
<evidence type="ECO:0000256" key="1">
    <source>
        <dbReference type="ARBA" id="ARBA00007553"/>
    </source>
</evidence>
<keyword evidence="2" id="KW-0399">Innate immunity</keyword>
<evidence type="ECO:0000256" key="4">
    <source>
        <dbReference type="SAM" id="SignalP"/>
    </source>
</evidence>
<evidence type="ECO:0000256" key="2">
    <source>
        <dbReference type="ARBA" id="ARBA00022588"/>
    </source>
</evidence>
<dbReference type="FunFam" id="3.40.80.10:FF:000001">
    <property type="entry name" value="Peptidoglycan recognition protein 1"/>
    <property type="match status" value="3"/>
</dbReference>
<dbReference type="GO" id="GO:0008745">
    <property type="term" value="F:N-acetylmuramoyl-L-alanine amidase activity"/>
    <property type="evidence" value="ECO:0007669"/>
    <property type="project" value="InterPro"/>
</dbReference>
<dbReference type="SMART" id="SM00644">
    <property type="entry name" value="Ami_2"/>
    <property type="match status" value="3"/>
</dbReference>
<dbReference type="Proteomes" id="UP000678499">
    <property type="component" value="Unassembled WGS sequence"/>
</dbReference>
<organism evidence="7">
    <name type="scientific">Notodromas monacha</name>
    <dbReference type="NCBI Taxonomy" id="399045"/>
    <lineage>
        <taxon>Eukaryota</taxon>
        <taxon>Metazoa</taxon>
        <taxon>Ecdysozoa</taxon>
        <taxon>Arthropoda</taxon>
        <taxon>Crustacea</taxon>
        <taxon>Oligostraca</taxon>
        <taxon>Ostracoda</taxon>
        <taxon>Podocopa</taxon>
        <taxon>Podocopida</taxon>
        <taxon>Cypridocopina</taxon>
        <taxon>Cypridoidea</taxon>
        <taxon>Cyprididae</taxon>
        <taxon>Notodromas</taxon>
    </lineage>
</organism>
<feature type="domain" description="N-acetylmuramoyl-L-alanine amidase" evidence="5">
    <location>
        <begin position="34"/>
        <end position="171"/>
    </location>
</feature>
<name>A0A7R9BGA9_9CRUS</name>
<feature type="domain" description="Peptidoglycan recognition protein family" evidence="6">
    <location>
        <begin position="337"/>
        <end position="479"/>
    </location>
</feature>
<evidence type="ECO:0000256" key="3">
    <source>
        <dbReference type="ARBA" id="ARBA00022859"/>
    </source>
</evidence>
<gene>
    <name evidence="7" type="ORF">NMOB1V02_LOCUS1624</name>
</gene>
<dbReference type="PANTHER" id="PTHR11022:SF41">
    <property type="entry name" value="PEPTIDOGLYCAN-RECOGNITION PROTEIN LC-RELATED"/>
    <property type="match status" value="1"/>
</dbReference>
<dbReference type="GO" id="GO:0045087">
    <property type="term" value="P:innate immune response"/>
    <property type="evidence" value="ECO:0007669"/>
    <property type="project" value="UniProtKB-KW"/>
</dbReference>
<reference evidence="7" key="1">
    <citation type="submission" date="2020-11" db="EMBL/GenBank/DDBJ databases">
        <authorList>
            <person name="Tran Van P."/>
        </authorList>
    </citation>
    <scope>NUCLEOTIDE SEQUENCE</scope>
</reference>
<dbReference type="InterPro" id="IPR006619">
    <property type="entry name" value="PGRP_domain_met/bac"/>
</dbReference>
<evidence type="ECO:0000313" key="8">
    <source>
        <dbReference type="Proteomes" id="UP000678499"/>
    </source>
</evidence>
<dbReference type="EMBL" id="CAJPEX010000168">
    <property type="protein sequence ID" value="CAG0913904.1"/>
    <property type="molecule type" value="Genomic_DNA"/>
</dbReference>
<comment type="similarity">
    <text evidence="1">Belongs to the N-acetylmuramoyl-L-alanine amidase 2 family.</text>
</comment>